<gene>
    <name evidence="1" type="ORF">MQE36_04555</name>
</gene>
<evidence type="ECO:0000313" key="1">
    <source>
        <dbReference type="EMBL" id="UNY99619.1"/>
    </source>
</evidence>
<dbReference type="RefSeq" id="WP_242937992.1">
    <property type="nucleotide sequence ID" value="NZ_CP094326.1"/>
</dbReference>
<keyword evidence="2" id="KW-1185">Reference proteome</keyword>
<organism evidence="1 2">
    <name type="scientific">Zhouia spongiae</name>
    <dbReference type="NCBI Taxonomy" id="2202721"/>
    <lineage>
        <taxon>Bacteria</taxon>
        <taxon>Pseudomonadati</taxon>
        <taxon>Bacteroidota</taxon>
        <taxon>Flavobacteriia</taxon>
        <taxon>Flavobacteriales</taxon>
        <taxon>Flavobacteriaceae</taxon>
        <taxon>Zhouia</taxon>
    </lineage>
</organism>
<dbReference type="Gene3D" id="3.40.720.10">
    <property type="entry name" value="Alkaline Phosphatase, subunit A"/>
    <property type="match status" value="1"/>
</dbReference>
<proteinExistence type="predicted"/>
<reference evidence="1 2" key="1">
    <citation type="journal article" date="2018" name="Int. J. Syst. Evol. Microbiol.">
        <title>Zhouia spongiae sp. nov., isolated from a marine sponge.</title>
        <authorList>
            <person name="Zhuang L."/>
            <person name="Lin B."/>
            <person name="Qin F."/>
            <person name="Luo L."/>
        </authorList>
    </citation>
    <scope>NUCLEOTIDE SEQUENCE [LARGE SCALE GENOMIC DNA]</scope>
    <source>
        <strain evidence="1 2">HN-Y44</strain>
    </source>
</reference>
<dbReference type="InterPro" id="IPR017850">
    <property type="entry name" value="Alkaline_phosphatase_core_sf"/>
</dbReference>
<name>A0ABY3YPB6_9FLAO</name>
<dbReference type="Gene3D" id="3.30.1120.10">
    <property type="match status" value="1"/>
</dbReference>
<dbReference type="Proteomes" id="UP000829476">
    <property type="component" value="Chromosome"/>
</dbReference>
<protein>
    <recommendedName>
        <fullName evidence="3">Arylsulfatase</fullName>
    </recommendedName>
</protein>
<evidence type="ECO:0008006" key="3">
    <source>
        <dbReference type="Google" id="ProtNLM"/>
    </source>
</evidence>
<sequence length="135" mass="15968">MTYKVHINGFNNLDYWTGKADESARNYFFYYYESGLTAMRVGPWKMHFATKERYFDDMVVHTMPRLFNLRKDPFEHYDDITGFHLIMNKSWVFQPAIGLLNEHLSTFKNFPPRQASASLDINKAIDAILKSDTRQ</sequence>
<accession>A0ABY3YPB6</accession>
<evidence type="ECO:0000313" key="2">
    <source>
        <dbReference type="Proteomes" id="UP000829476"/>
    </source>
</evidence>
<dbReference type="EMBL" id="CP094326">
    <property type="protein sequence ID" value="UNY99619.1"/>
    <property type="molecule type" value="Genomic_DNA"/>
</dbReference>
<dbReference type="Pfam" id="PF14707">
    <property type="entry name" value="Sulfatase_C"/>
    <property type="match status" value="1"/>
</dbReference>
<dbReference type="SUPFAM" id="SSF53649">
    <property type="entry name" value="Alkaline phosphatase-like"/>
    <property type="match status" value="1"/>
</dbReference>